<dbReference type="RefSeq" id="WP_078787683.1">
    <property type="nucleotide sequence ID" value="NZ_FMTO01000010.1"/>
</dbReference>
<dbReference type="Proteomes" id="UP000189857">
    <property type="component" value="Unassembled WGS sequence"/>
</dbReference>
<evidence type="ECO:0000259" key="1">
    <source>
        <dbReference type="PROSITE" id="PS51186"/>
    </source>
</evidence>
<keyword evidence="2" id="KW-0687">Ribonucleoprotein</keyword>
<protein>
    <submittedName>
        <fullName evidence="2">Ribosomal protein S18 acetylase RimI</fullName>
    </submittedName>
</protein>
<dbReference type="CDD" id="cd04301">
    <property type="entry name" value="NAT_SF"/>
    <property type="match status" value="1"/>
</dbReference>
<evidence type="ECO:0000313" key="2">
    <source>
        <dbReference type="EMBL" id="SJZ87748.1"/>
    </source>
</evidence>
<name>A0A1T4PA80_9FIRM</name>
<keyword evidence="3" id="KW-1185">Reference proteome</keyword>
<dbReference type="Gene3D" id="3.40.630.30">
    <property type="match status" value="1"/>
</dbReference>
<keyword evidence="2" id="KW-0689">Ribosomal protein</keyword>
<accession>A0A1T4PA80</accession>
<dbReference type="GO" id="GO:0016747">
    <property type="term" value="F:acyltransferase activity, transferring groups other than amino-acyl groups"/>
    <property type="evidence" value="ECO:0007669"/>
    <property type="project" value="InterPro"/>
</dbReference>
<dbReference type="OrthoDB" id="5292888at2"/>
<dbReference type="InterPro" id="IPR050276">
    <property type="entry name" value="MshD_Acetyltransferase"/>
</dbReference>
<reference evidence="2 3" key="1">
    <citation type="submission" date="2017-02" db="EMBL/GenBank/DDBJ databases">
        <authorList>
            <person name="Peterson S.W."/>
        </authorList>
    </citation>
    <scope>NUCLEOTIDE SEQUENCE [LARGE SCALE GENOMIC DNA]</scope>
    <source>
        <strain evidence="2 3">ATCC 17233</strain>
    </source>
</reference>
<dbReference type="SUPFAM" id="SSF55729">
    <property type="entry name" value="Acyl-CoA N-acyltransferases (Nat)"/>
    <property type="match status" value="1"/>
</dbReference>
<dbReference type="PANTHER" id="PTHR43617">
    <property type="entry name" value="L-AMINO ACID N-ACETYLTRANSFERASE"/>
    <property type="match status" value="1"/>
</dbReference>
<dbReference type="PANTHER" id="PTHR43617:SF38">
    <property type="entry name" value="N-ACETYLTRANSFERASE DOMAIN-CONTAINING PROTEIN"/>
    <property type="match status" value="1"/>
</dbReference>
<feature type="domain" description="N-acetyltransferase" evidence="1">
    <location>
        <begin position="1"/>
        <end position="143"/>
    </location>
</feature>
<dbReference type="InterPro" id="IPR016181">
    <property type="entry name" value="Acyl_CoA_acyltransferase"/>
</dbReference>
<dbReference type="AlphaFoldDB" id="A0A1T4PA80"/>
<dbReference type="PROSITE" id="PS51186">
    <property type="entry name" value="GNAT"/>
    <property type="match status" value="1"/>
</dbReference>
<proteinExistence type="predicted"/>
<dbReference type="GO" id="GO:0005840">
    <property type="term" value="C:ribosome"/>
    <property type="evidence" value="ECO:0007669"/>
    <property type="project" value="UniProtKB-KW"/>
</dbReference>
<gene>
    <name evidence="2" type="ORF">SAMN02745110_01860</name>
</gene>
<dbReference type="InterPro" id="IPR000182">
    <property type="entry name" value="GNAT_dom"/>
</dbReference>
<sequence length="143" mass="16310">MIRIMKASDLAQCGRIYAKAFPIEHWGIDWTEENAKDYLQDFFEQKRFVGYVYEDNEEVLGCIFALCKISGSKKEIYINEMAVLPERQGLGIGKQLLNAVKDYSKNNGLAGIVLYTSEYAPAAKFYEKNGFKLSKGTICMYCE</sequence>
<dbReference type="EMBL" id="FUXA01000011">
    <property type="protein sequence ID" value="SJZ87748.1"/>
    <property type="molecule type" value="Genomic_DNA"/>
</dbReference>
<dbReference type="Pfam" id="PF13508">
    <property type="entry name" value="Acetyltransf_7"/>
    <property type="match status" value="1"/>
</dbReference>
<organism evidence="2 3">
    <name type="scientific">Eubacterium ruminantium</name>
    <dbReference type="NCBI Taxonomy" id="42322"/>
    <lineage>
        <taxon>Bacteria</taxon>
        <taxon>Bacillati</taxon>
        <taxon>Bacillota</taxon>
        <taxon>Clostridia</taxon>
        <taxon>Eubacteriales</taxon>
        <taxon>Eubacteriaceae</taxon>
        <taxon>Eubacterium</taxon>
    </lineage>
</organism>
<evidence type="ECO:0000313" key="3">
    <source>
        <dbReference type="Proteomes" id="UP000189857"/>
    </source>
</evidence>